<dbReference type="EMBL" id="JASCXX010000096">
    <property type="protein sequence ID" value="MDI6451905.1"/>
    <property type="molecule type" value="Genomic_DNA"/>
</dbReference>
<sequence length="105" mass="11891">HKHVRQWGRSGATQVQYCKEHELSVAAFRWWRRKLADDPPAPGPRKRSRPTSVPTFTEIRIPQGSEATAAYAYEIVLPNRTQLRLRQHFDAESVAALVSLLGAPC</sequence>
<feature type="region of interest" description="Disordered" evidence="1">
    <location>
        <begin position="36"/>
        <end position="55"/>
    </location>
</feature>
<reference evidence="2" key="1">
    <citation type="submission" date="2023-05" db="EMBL/GenBank/DDBJ databases">
        <title>Anaerotaeda fermentans gen. nov., sp. nov., a novel anaerobic planctomycete of the new family within the order Sedimentisphaerales isolated from Taman Peninsula, Russia.</title>
        <authorList>
            <person name="Khomyakova M.A."/>
            <person name="Merkel A.Y."/>
            <person name="Slobodkin A.I."/>
        </authorList>
    </citation>
    <scope>NUCLEOTIDE SEQUENCE</scope>
    <source>
        <strain evidence="2">M17dextr</strain>
    </source>
</reference>
<keyword evidence="3" id="KW-1185">Reference proteome</keyword>
<dbReference type="Proteomes" id="UP001431776">
    <property type="component" value="Unassembled WGS sequence"/>
</dbReference>
<evidence type="ECO:0000256" key="1">
    <source>
        <dbReference type="SAM" id="MobiDB-lite"/>
    </source>
</evidence>
<feature type="non-terminal residue" evidence="2">
    <location>
        <position position="1"/>
    </location>
</feature>
<evidence type="ECO:0008006" key="4">
    <source>
        <dbReference type="Google" id="ProtNLM"/>
    </source>
</evidence>
<accession>A0AAW6U1Y6</accession>
<evidence type="ECO:0000313" key="2">
    <source>
        <dbReference type="EMBL" id="MDI6451905.1"/>
    </source>
</evidence>
<proteinExistence type="predicted"/>
<evidence type="ECO:0000313" key="3">
    <source>
        <dbReference type="Proteomes" id="UP001431776"/>
    </source>
</evidence>
<protein>
    <recommendedName>
        <fullName evidence="4">Transposase</fullName>
    </recommendedName>
</protein>
<dbReference type="RefSeq" id="WP_349247310.1">
    <property type="nucleotide sequence ID" value="NZ_JASCXX010000096.1"/>
</dbReference>
<name>A0AAW6U1Y6_9BACT</name>
<dbReference type="NCBIfam" id="NF047593">
    <property type="entry name" value="IS66_ISAeme5_TnpA"/>
    <property type="match status" value="1"/>
</dbReference>
<dbReference type="AlphaFoldDB" id="A0AAW6U1Y6"/>
<gene>
    <name evidence="2" type="ORF">QJ522_22795</name>
</gene>
<comment type="caution">
    <text evidence="2">The sequence shown here is derived from an EMBL/GenBank/DDBJ whole genome shotgun (WGS) entry which is preliminary data.</text>
</comment>
<organism evidence="2 3">
    <name type="scientific">Anaerobaca lacustris</name>
    <dbReference type="NCBI Taxonomy" id="3044600"/>
    <lineage>
        <taxon>Bacteria</taxon>
        <taxon>Pseudomonadati</taxon>
        <taxon>Planctomycetota</taxon>
        <taxon>Phycisphaerae</taxon>
        <taxon>Sedimentisphaerales</taxon>
        <taxon>Anaerobacaceae</taxon>
        <taxon>Anaerobaca</taxon>
    </lineage>
</organism>